<keyword evidence="2" id="KW-0808">Transferase</keyword>
<evidence type="ECO:0000313" key="3">
    <source>
        <dbReference type="Proteomes" id="UP000824125"/>
    </source>
</evidence>
<dbReference type="EMBL" id="DVNM01000003">
    <property type="protein sequence ID" value="HIU68460.1"/>
    <property type="molecule type" value="Genomic_DNA"/>
</dbReference>
<dbReference type="Proteomes" id="UP000824125">
    <property type="component" value="Unassembled WGS sequence"/>
</dbReference>
<feature type="domain" description="Glycosyltransferase 2-like" evidence="1">
    <location>
        <begin position="8"/>
        <end position="117"/>
    </location>
</feature>
<dbReference type="Gene3D" id="1.25.40.10">
    <property type="entry name" value="Tetratricopeptide repeat domain"/>
    <property type="match status" value="1"/>
</dbReference>
<gene>
    <name evidence="2" type="ORF">IAD23_00700</name>
</gene>
<dbReference type="InterPro" id="IPR011990">
    <property type="entry name" value="TPR-like_helical_dom_sf"/>
</dbReference>
<proteinExistence type="predicted"/>
<dbReference type="SUPFAM" id="SSF48452">
    <property type="entry name" value="TPR-like"/>
    <property type="match status" value="1"/>
</dbReference>
<dbReference type="GO" id="GO:0016740">
    <property type="term" value="F:transferase activity"/>
    <property type="evidence" value="ECO:0007669"/>
    <property type="project" value="UniProtKB-KW"/>
</dbReference>
<dbReference type="InterPro" id="IPR001173">
    <property type="entry name" value="Glyco_trans_2-like"/>
</dbReference>
<accession>A0A9D1MT37</accession>
<reference evidence="2" key="2">
    <citation type="journal article" date="2021" name="PeerJ">
        <title>Extensive microbial diversity within the chicken gut microbiome revealed by metagenomics and culture.</title>
        <authorList>
            <person name="Gilroy R."/>
            <person name="Ravi A."/>
            <person name="Getino M."/>
            <person name="Pursley I."/>
            <person name="Horton D.L."/>
            <person name="Alikhan N.F."/>
            <person name="Baker D."/>
            <person name="Gharbi K."/>
            <person name="Hall N."/>
            <person name="Watson M."/>
            <person name="Adriaenssens E.M."/>
            <person name="Foster-Nyarko E."/>
            <person name="Jarju S."/>
            <person name="Secka A."/>
            <person name="Antonio M."/>
            <person name="Oren A."/>
            <person name="Chaudhuri R.R."/>
            <person name="La Ragione R."/>
            <person name="Hildebrand F."/>
            <person name="Pallen M.J."/>
        </authorList>
    </citation>
    <scope>NUCLEOTIDE SEQUENCE</scope>
    <source>
        <strain evidence="2">CHK176-6737</strain>
    </source>
</reference>
<dbReference type="Pfam" id="PF00535">
    <property type="entry name" value="Glycos_transf_2"/>
    <property type="match status" value="1"/>
</dbReference>
<evidence type="ECO:0000259" key="1">
    <source>
        <dbReference type="Pfam" id="PF00535"/>
    </source>
</evidence>
<protein>
    <submittedName>
        <fullName evidence="2">Glycosyl transferase family 2</fullName>
    </submittedName>
</protein>
<dbReference type="AlphaFoldDB" id="A0A9D1MT37"/>
<organism evidence="2 3">
    <name type="scientific">Candidatus Scybalenecus merdavium</name>
    <dbReference type="NCBI Taxonomy" id="2840939"/>
    <lineage>
        <taxon>Bacteria</taxon>
        <taxon>Bacillati</taxon>
        <taxon>Bacillota</taxon>
        <taxon>Clostridia</taxon>
        <taxon>Eubacteriales</taxon>
        <taxon>Oscillospiraceae</taxon>
        <taxon>Oscillospiraceae incertae sedis</taxon>
        <taxon>Candidatus Scybalenecus</taxon>
    </lineage>
</organism>
<reference evidence="2" key="1">
    <citation type="submission" date="2020-10" db="EMBL/GenBank/DDBJ databases">
        <authorList>
            <person name="Gilroy R."/>
        </authorList>
    </citation>
    <scope>NUCLEOTIDE SEQUENCE</scope>
    <source>
        <strain evidence="2">CHK176-6737</strain>
    </source>
</reference>
<dbReference type="InterPro" id="IPR029044">
    <property type="entry name" value="Nucleotide-diphossugar_trans"/>
</dbReference>
<sequence length="359" mass="40929">MKIYVYAICKNEGRFVHRWMQSMSEADGVYVLDTGSEDDSAEQLRAYGANVVSESVTPWRFDTARNRSLALVPADADICVCADLDEVFLPGWRTALEAAWKPGTNCAQYRYVWSFHDDGSEGTVFYICKVHARTGFAWKHPVHEVLVKTDGLPEVSVTVPGMQLNHYPDPAKSRASYLPLLEYSVQEDPADDRNMHYLGREYFYYGRWEACMETLKRHLQLPSATWRDERAASMRYIARASAQLGREAEAHSWFLRAVAEAPHLREPYLDYARWLYEKENWDGVLFFAKGALQITNRPATYICEADAWGSLPWDLCALGLYYTGRAAEALYYAEAACAAEPGSERLQQNLKLIRREAGI</sequence>
<dbReference type="Gene3D" id="3.90.550.10">
    <property type="entry name" value="Spore Coat Polysaccharide Biosynthesis Protein SpsA, Chain A"/>
    <property type="match status" value="1"/>
</dbReference>
<name>A0A9D1MT37_9FIRM</name>
<evidence type="ECO:0000313" key="2">
    <source>
        <dbReference type="EMBL" id="HIU68460.1"/>
    </source>
</evidence>
<comment type="caution">
    <text evidence="2">The sequence shown here is derived from an EMBL/GenBank/DDBJ whole genome shotgun (WGS) entry which is preliminary data.</text>
</comment>
<dbReference type="SUPFAM" id="SSF53448">
    <property type="entry name" value="Nucleotide-diphospho-sugar transferases"/>
    <property type="match status" value="1"/>
</dbReference>